<protein>
    <submittedName>
        <fullName evidence="1">Uncharacterized protein</fullName>
    </submittedName>
</protein>
<sequence length="387" mass="42681">MQTLAPHPRRPALSSPLPRVPRNSQKDGRFAPVSALLTSQPHSTGWTAVDCRYGRALFDTCNRESRYGLDLVVLDPVTRHRHRVPWPVARELAFSAAVLCAARGCDHHGCQGGSFQLVFVTTNQVLRATLGWLCSSETRAWSELTYVHHPNVKYHTHNTGVPSVLVGDSLYFNAHGIIQCQLGTLRLSMLEKPTYVDGALMATEDGGLGFSAVVDAVNLTMWTMETRPDDGSRGWAKLRVIDLQDFGISRLADSRVSAFAEGTQVILVSTCVGSYMVDLKSGRARKVSCGYGEQIFPYTRFYIPGLQLSETELAQPNLEPPLSLISSLFALPTLPKSQPSPPLSSPMDELVKDGFLRLSDDLVKEVFFRLPPDEPAWLVRVSAVHKP</sequence>
<reference evidence="1" key="1">
    <citation type="submission" date="2021-05" db="EMBL/GenBank/DDBJ databases">
        <authorList>
            <person name="Scholz U."/>
            <person name="Mascher M."/>
            <person name="Fiebig A."/>
        </authorList>
    </citation>
    <scope>NUCLEOTIDE SEQUENCE [LARGE SCALE GENOMIC DNA]</scope>
</reference>
<dbReference type="Proteomes" id="UP001732700">
    <property type="component" value="Chromosome 7C"/>
</dbReference>
<keyword evidence="2" id="KW-1185">Reference proteome</keyword>
<evidence type="ECO:0000313" key="1">
    <source>
        <dbReference type="EnsemblPlants" id="AVESA.00010b.r2.7CG0708310.1.CDS"/>
    </source>
</evidence>
<proteinExistence type="predicted"/>
<reference evidence="1" key="2">
    <citation type="submission" date="2025-09" db="UniProtKB">
        <authorList>
            <consortium name="EnsemblPlants"/>
        </authorList>
    </citation>
    <scope>IDENTIFICATION</scope>
</reference>
<evidence type="ECO:0000313" key="2">
    <source>
        <dbReference type="Proteomes" id="UP001732700"/>
    </source>
</evidence>
<organism evidence="1 2">
    <name type="scientific">Avena sativa</name>
    <name type="common">Oat</name>
    <dbReference type="NCBI Taxonomy" id="4498"/>
    <lineage>
        <taxon>Eukaryota</taxon>
        <taxon>Viridiplantae</taxon>
        <taxon>Streptophyta</taxon>
        <taxon>Embryophyta</taxon>
        <taxon>Tracheophyta</taxon>
        <taxon>Spermatophyta</taxon>
        <taxon>Magnoliopsida</taxon>
        <taxon>Liliopsida</taxon>
        <taxon>Poales</taxon>
        <taxon>Poaceae</taxon>
        <taxon>BOP clade</taxon>
        <taxon>Pooideae</taxon>
        <taxon>Poodae</taxon>
        <taxon>Poeae</taxon>
        <taxon>Poeae Chloroplast Group 1 (Aveneae type)</taxon>
        <taxon>Aveninae</taxon>
        <taxon>Avena</taxon>
    </lineage>
</organism>
<accession>A0ACD6AAE9</accession>
<name>A0ACD6AAE9_AVESA</name>
<dbReference type="EnsemblPlants" id="AVESA.00010b.r2.7CG0708310.1">
    <property type="protein sequence ID" value="AVESA.00010b.r2.7CG0708310.1.CDS"/>
    <property type="gene ID" value="AVESA.00010b.r2.7CG0708310"/>
</dbReference>